<reference evidence="1 2" key="1">
    <citation type="journal article" date="2017" name="Environ. Microbiol.">
        <title>Decay of the glycolytic pathway and adaptation to intranuclear parasitism within Enterocytozoonidae microsporidia.</title>
        <authorList>
            <person name="Wiredu Boakye D."/>
            <person name="Jaroenlak P."/>
            <person name="Prachumwat A."/>
            <person name="Williams T.A."/>
            <person name="Bateman K.S."/>
            <person name="Itsathitphaisarn O."/>
            <person name="Sritunyalucksana K."/>
            <person name="Paszkiewicz K.H."/>
            <person name="Moore K.A."/>
            <person name="Stentiford G.D."/>
            <person name="Williams B.A."/>
        </authorList>
    </citation>
    <scope>NUCLEOTIDE SEQUENCE [LARGE SCALE GENOMIC DNA]</scope>
    <source>
        <strain evidence="1 2">TH1</strain>
    </source>
</reference>
<keyword evidence="2" id="KW-1185">Reference proteome</keyword>
<sequence>MNTYKGSSRFEEIETNFIEYIDRYFVERVITKYKMEKEDFENFKTFFLKVKGVFRADKKWITENGIDMIISLFNGSQIEGTSLGNVINIVFI</sequence>
<dbReference type="EMBL" id="MNPJ01000001">
    <property type="protein sequence ID" value="OQS55886.1"/>
    <property type="molecule type" value="Genomic_DNA"/>
</dbReference>
<dbReference type="AlphaFoldDB" id="A0A1W0E9H7"/>
<dbReference type="VEuPathDB" id="MicrosporidiaDB:EHP00_2353"/>
<protein>
    <submittedName>
        <fullName evidence="1">Uncharacterized protein</fullName>
    </submittedName>
</protein>
<proteinExistence type="predicted"/>
<evidence type="ECO:0000313" key="1">
    <source>
        <dbReference type="EMBL" id="OQS55886.1"/>
    </source>
</evidence>
<gene>
    <name evidence="1" type="ORF">EHP00_2353</name>
</gene>
<organism evidence="1 2">
    <name type="scientific">Ecytonucleospora hepatopenaei</name>
    <dbReference type="NCBI Taxonomy" id="646526"/>
    <lineage>
        <taxon>Eukaryota</taxon>
        <taxon>Fungi</taxon>
        <taxon>Fungi incertae sedis</taxon>
        <taxon>Microsporidia</taxon>
        <taxon>Enterocytozoonidae</taxon>
        <taxon>Ecytonucleospora</taxon>
    </lineage>
</organism>
<dbReference type="Proteomes" id="UP000192758">
    <property type="component" value="Unassembled WGS sequence"/>
</dbReference>
<accession>A0A1W0E9H7</accession>
<evidence type="ECO:0000313" key="2">
    <source>
        <dbReference type="Proteomes" id="UP000192758"/>
    </source>
</evidence>
<comment type="caution">
    <text evidence="1">The sequence shown here is derived from an EMBL/GenBank/DDBJ whole genome shotgun (WGS) entry which is preliminary data.</text>
</comment>
<name>A0A1W0E9H7_9MICR</name>